<feature type="transmembrane region" description="Helical" evidence="9">
    <location>
        <begin position="197"/>
        <end position="218"/>
    </location>
</feature>
<dbReference type="GO" id="GO:0005886">
    <property type="term" value="C:plasma membrane"/>
    <property type="evidence" value="ECO:0007669"/>
    <property type="project" value="UniProtKB-SubCell"/>
</dbReference>
<dbReference type="InterPro" id="IPR055344">
    <property type="entry name" value="SecD_SecF_C_bact"/>
</dbReference>
<dbReference type="HAMAP" id="MF_01464_B">
    <property type="entry name" value="SecF_B"/>
    <property type="match status" value="1"/>
</dbReference>
<evidence type="ECO:0000256" key="6">
    <source>
        <dbReference type="ARBA" id="ARBA00022989"/>
    </source>
</evidence>
<evidence type="ECO:0000256" key="7">
    <source>
        <dbReference type="ARBA" id="ARBA00023010"/>
    </source>
</evidence>
<keyword evidence="4 9" id="KW-0812">Transmembrane</keyword>
<evidence type="ECO:0000256" key="2">
    <source>
        <dbReference type="ARBA" id="ARBA00022448"/>
    </source>
</evidence>
<feature type="transmembrane region" description="Helical" evidence="9">
    <location>
        <begin position="145"/>
        <end position="164"/>
    </location>
</feature>
<evidence type="ECO:0000259" key="11">
    <source>
        <dbReference type="Pfam" id="PF02355"/>
    </source>
</evidence>
<dbReference type="RefSeq" id="WP_131167810.1">
    <property type="nucleotide sequence ID" value="NZ_SDMQ01000005.1"/>
</dbReference>
<feature type="transmembrane region" description="Helical" evidence="9">
    <location>
        <begin position="171"/>
        <end position="191"/>
    </location>
</feature>
<dbReference type="InterPro" id="IPR005665">
    <property type="entry name" value="SecF_bac"/>
</dbReference>
<dbReference type="InterPro" id="IPR022813">
    <property type="entry name" value="SecD/SecF_arch_bac"/>
</dbReference>
<dbReference type="Pfam" id="PF02355">
    <property type="entry name" value="SecD_SecF_C"/>
    <property type="match status" value="1"/>
</dbReference>
<keyword evidence="6 9" id="KW-1133">Transmembrane helix</keyword>
<dbReference type="AlphaFoldDB" id="A0A4Q9KED4"/>
<evidence type="ECO:0000256" key="1">
    <source>
        <dbReference type="ARBA" id="ARBA00004651"/>
    </source>
</evidence>
<feature type="domain" description="Protein export membrane protein SecD/SecF C-terminal" evidence="11">
    <location>
        <begin position="119"/>
        <end position="308"/>
    </location>
</feature>
<dbReference type="InterPro" id="IPR022646">
    <property type="entry name" value="SecD/SecF_CS"/>
</dbReference>
<proteinExistence type="inferred from homology"/>
<comment type="subcellular location">
    <subcellularLocation>
        <location evidence="1 9">Cell membrane</location>
        <topology evidence="1 9">Multi-pass membrane protein</topology>
    </subcellularLocation>
</comment>
<dbReference type="InterPro" id="IPR022645">
    <property type="entry name" value="SecD/SecF_bac"/>
</dbReference>
<sequence>MSTKQSLAHRLYTGDVSYDFVGKRKLWYAVSAVIVALCVLTIAIRGLNLSIDFTGGSEFTVPTQVTSTSIDDYRKAAQDSGVADLGDIKVNTIGDNQVRVQVRALSAEEITTMTAKLAEKAGVPTEEVTNNLIGPYWGQQITQQGLIALVVFLALVALMIALYFRNWKMSVAALVALLHDLILTVGTYALLQFSFTPATLIGVLSILGYSLYDTVVVFDKVRDNTADLPKQNRTFGQLVNLAVNQVLVRSINTTVIGVLPVAAILFAGVFILGTGPLKDLGLAMFVGMIAGAYSSLFLAAPMFAQMKQREPEIQAHDKRVAKRASKAPREAAAGEATPVQVTTGTPLVTRAGDAPIDPAALGAVRPQDLGPRQQPRHTTRADRRNDTR</sequence>
<dbReference type="Proteomes" id="UP000292373">
    <property type="component" value="Unassembled WGS sequence"/>
</dbReference>
<organism evidence="12 13">
    <name type="scientific">Propioniciclava sinopodophylli</name>
    <dbReference type="NCBI Taxonomy" id="1837344"/>
    <lineage>
        <taxon>Bacteria</taxon>
        <taxon>Bacillati</taxon>
        <taxon>Actinomycetota</taxon>
        <taxon>Actinomycetes</taxon>
        <taxon>Propionibacteriales</taxon>
        <taxon>Propionibacteriaceae</taxon>
        <taxon>Propioniciclava</taxon>
    </lineage>
</organism>
<evidence type="ECO:0000313" key="12">
    <source>
        <dbReference type="EMBL" id="TBT85469.1"/>
    </source>
</evidence>
<dbReference type="GO" id="GO:0006605">
    <property type="term" value="P:protein targeting"/>
    <property type="evidence" value="ECO:0007669"/>
    <property type="project" value="UniProtKB-UniRule"/>
</dbReference>
<dbReference type="EMBL" id="SDMQ01000005">
    <property type="protein sequence ID" value="TBT85469.1"/>
    <property type="molecule type" value="Genomic_DNA"/>
</dbReference>
<accession>A0A4Q9KED4</accession>
<feature type="transmembrane region" description="Helical" evidence="9">
    <location>
        <begin position="280"/>
        <end position="300"/>
    </location>
</feature>
<dbReference type="NCBIfam" id="TIGR00966">
    <property type="entry name" value="transloc_SecF"/>
    <property type="match status" value="1"/>
</dbReference>
<dbReference type="GO" id="GO:0043952">
    <property type="term" value="P:protein transport by the Sec complex"/>
    <property type="evidence" value="ECO:0007669"/>
    <property type="project" value="UniProtKB-UniRule"/>
</dbReference>
<dbReference type="InterPro" id="IPR048634">
    <property type="entry name" value="SecD_SecF_C"/>
</dbReference>
<feature type="transmembrane region" description="Helical" evidence="9">
    <location>
        <begin position="26"/>
        <end position="47"/>
    </location>
</feature>
<evidence type="ECO:0000256" key="10">
    <source>
        <dbReference type="SAM" id="MobiDB-lite"/>
    </source>
</evidence>
<keyword evidence="5 9" id="KW-0653">Protein transport</keyword>
<feature type="region of interest" description="Disordered" evidence="10">
    <location>
        <begin position="313"/>
        <end position="388"/>
    </location>
</feature>
<evidence type="ECO:0000256" key="5">
    <source>
        <dbReference type="ARBA" id="ARBA00022927"/>
    </source>
</evidence>
<feature type="compositionally biased region" description="Basic and acidic residues" evidence="10">
    <location>
        <begin position="379"/>
        <end position="388"/>
    </location>
</feature>
<dbReference type="Gene3D" id="1.20.1640.10">
    <property type="entry name" value="Multidrug efflux transporter AcrB transmembrane domain"/>
    <property type="match status" value="1"/>
</dbReference>
<gene>
    <name evidence="9 12" type="primary">secF</name>
    <name evidence="12" type="ORF">ET989_06925</name>
</gene>
<evidence type="ECO:0000256" key="8">
    <source>
        <dbReference type="ARBA" id="ARBA00023136"/>
    </source>
</evidence>
<keyword evidence="2 9" id="KW-0813">Transport</keyword>
<dbReference type="GO" id="GO:0015450">
    <property type="term" value="F:protein-transporting ATPase activity"/>
    <property type="evidence" value="ECO:0007669"/>
    <property type="project" value="InterPro"/>
</dbReference>
<evidence type="ECO:0000256" key="3">
    <source>
        <dbReference type="ARBA" id="ARBA00022475"/>
    </source>
</evidence>
<comment type="subunit">
    <text evidence="9">Forms a complex with SecD. Part of the essential Sec protein translocation apparatus which comprises SecA, SecYEG and auxiliary proteins SecDF. Other proteins may also be involved.</text>
</comment>
<dbReference type="Pfam" id="PF07549">
    <property type="entry name" value="Sec_GG"/>
    <property type="match status" value="1"/>
</dbReference>
<feature type="transmembrane region" description="Helical" evidence="9">
    <location>
        <begin position="255"/>
        <end position="274"/>
    </location>
</feature>
<comment type="function">
    <text evidence="9">Part of the Sec protein translocase complex. Interacts with the SecYEG preprotein conducting channel. SecDF uses the proton motive force (PMF) to complete protein translocation after the ATP-dependent function of SecA.</text>
</comment>
<protein>
    <recommendedName>
        <fullName evidence="9">Protein-export membrane protein SecF</fullName>
    </recommendedName>
</protein>
<dbReference type="PANTHER" id="PTHR30081:SF8">
    <property type="entry name" value="PROTEIN TRANSLOCASE SUBUNIT SECF"/>
    <property type="match status" value="1"/>
</dbReference>
<dbReference type="NCBIfam" id="TIGR00916">
    <property type="entry name" value="2A0604s01"/>
    <property type="match status" value="1"/>
</dbReference>
<evidence type="ECO:0000256" key="9">
    <source>
        <dbReference type="HAMAP-Rule" id="MF_01464"/>
    </source>
</evidence>
<name>A0A4Q9KED4_9ACTN</name>
<keyword evidence="13" id="KW-1185">Reference proteome</keyword>
<reference evidence="12 13" key="1">
    <citation type="submission" date="2019-01" db="EMBL/GenBank/DDBJ databases">
        <title>Lactibacter flavus gen. nov., sp. nov., a novel bacterium of the family Propionibacteriaceae isolated from raw milk and dairy products.</title>
        <authorList>
            <person name="Huptas C."/>
            <person name="Wenning M."/>
            <person name="Breitenwieser F."/>
            <person name="Doll E."/>
            <person name="Von Neubeck M."/>
            <person name="Busse H.-J."/>
            <person name="Scherer S."/>
        </authorList>
    </citation>
    <scope>NUCLEOTIDE SEQUENCE [LARGE SCALE GENOMIC DNA]</scope>
    <source>
        <strain evidence="12 13">KCTC 33808</strain>
    </source>
</reference>
<comment type="similarity">
    <text evidence="9">Belongs to the SecD/SecF family. SecF subfamily.</text>
</comment>
<evidence type="ECO:0000313" key="13">
    <source>
        <dbReference type="Proteomes" id="UP000292373"/>
    </source>
</evidence>
<dbReference type="GO" id="GO:0065002">
    <property type="term" value="P:intracellular protein transmembrane transport"/>
    <property type="evidence" value="ECO:0007669"/>
    <property type="project" value="UniProtKB-UniRule"/>
</dbReference>
<evidence type="ECO:0000256" key="4">
    <source>
        <dbReference type="ARBA" id="ARBA00022692"/>
    </source>
</evidence>
<keyword evidence="8 9" id="KW-0472">Membrane</keyword>
<dbReference type="OrthoDB" id="9774769at2"/>
<dbReference type="PANTHER" id="PTHR30081">
    <property type="entry name" value="PROTEIN-EXPORT MEMBRANE PROTEIN SEC"/>
    <property type="match status" value="1"/>
</dbReference>
<dbReference type="SUPFAM" id="SSF82866">
    <property type="entry name" value="Multidrug efflux transporter AcrB transmembrane domain"/>
    <property type="match status" value="1"/>
</dbReference>
<dbReference type="PRINTS" id="PR01755">
    <property type="entry name" value="SECFTRNLCASE"/>
</dbReference>
<keyword evidence="3 9" id="KW-1003">Cell membrane</keyword>
<keyword evidence="7 9" id="KW-0811">Translocation</keyword>
<comment type="caution">
    <text evidence="12">The sequence shown here is derived from an EMBL/GenBank/DDBJ whole genome shotgun (WGS) entry which is preliminary data.</text>
</comment>